<comment type="caution">
    <text evidence="2">The sequence shown here is derived from an EMBL/GenBank/DDBJ whole genome shotgun (WGS) entry which is preliminary data.</text>
</comment>
<feature type="transmembrane region" description="Helical" evidence="1">
    <location>
        <begin position="20"/>
        <end position="41"/>
    </location>
</feature>
<dbReference type="EMBL" id="NHTK01006125">
    <property type="protein sequence ID" value="PPQ63345.1"/>
    <property type="molecule type" value="Genomic_DNA"/>
</dbReference>
<evidence type="ECO:0000313" key="3">
    <source>
        <dbReference type="Proteomes" id="UP000284842"/>
    </source>
</evidence>
<dbReference type="OrthoDB" id="3192156at2759"/>
<feature type="transmembrane region" description="Helical" evidence="1">
    <location>
        <begin position="163"/>
        <end position="186"/>
    </location>
</feature>
<organism evidence="2 3">
    <name type="scientific">Panaeolus cyanescens</name>
    <dbReference type="NCBI Taxonomy" id="181874"/>
    <lineage>
        <taxon>Eukaryota</taxon>
        <taxon>Fungi</taxon>
        <taxon>Dikarya</taxon>
        <taxon>Basidiomycota</taxon>
        <taxon>Agaricomycotina</taxon>
        <taxon>Agaricomycetes</taxon>
        <taxon>Agaricomycetidae</taxon>
        <taxon>Agaricales</taxon>
        <taxon>Agaricineae</taxon>
        <taxon>Galeropsidaceae</taxon>
        <taxon>Panaeolus</taxon>
    </lineage>
</organism>
<keyword evidence="1" id="KW-0812">Transmembrane</keyword>
<protein>
    <submittedName>
        <fullName evidence="2">Uncharacterized protein</fullName>
    </submittedName>
</protein>
<dbReference type="InParanoid" id="A0A409VD22"/>
<name>A0A409VD22_9AGAR</name>
<dbReference type="AlphaFoldDB" id="A0A409VD22"/>
<evidence type="ECO:0000256" key="1">
    <source>
        <dbReference type="SAM" id="Phobius"/>
    </source>
</evidence>
<keyword evidence="3" id="KW-1185">Reference proteome</keyword>
<proteinExistence type="predicted"/>
<dbReference type="Proteomes" id="UP000284842">
    <property type="component" value="Unassembled WGS sequence"/>
</dbReference>
<evidence type="ECO:0000313" key="2">
    <source>
        <dbReference type="EMBL" id="PPQ63345.1"/>
    </source>
</evidence>
<sequence length="294" mass="32218">MSVLSPFIETFRYILQPIAPFTWFGTSISTLDVVATLRLCIVLRQIRDMQIAQHKSLKKDVPVEPYSFVKNLATTLLVVYGGEAITGPFLGLTPSFMLSGVVPVLYAAGQAIADNLPYVPGPSAQLEFPLSVVDGFTRAYLLCNLIPPSVTTSNSPLIASSPWTLLITSLITANAGFFLTNLFSFLNPTSMTVQTPPELQAYGWTTTDLWCAPVTTALYAFLTHAQPFWAELHLVLSQVLGSTSLKGTVEPLDPESARAVCALFLMTLFTTRTAHNFGLLKNINWKKEPKLKTQ</sequence>
<accession>A0A409VD22</accession>
<keyword evidence="1" id="KW-0472">Membrane</keyword>
<keyword evidence="1" id="KW-1133">Transmembrane helix</keyword>
<gene>
    <name evidence="2" type="ORF">CVT24_006718</name>
</gene>
<reference evidence="2 3" key="1">
    <citation type="journal article" date="2018" name="Evol. Lett.">
        <title>Horizontal gene cluster transfer increased hallucinogenic mushroom diversity.</title>
        <authorList>
            <person name="Reynolds H.T."/>
            <person name="Vijayakumar V."/>
            <person name="Gluck-Thaler E."/>
            <person name="Korotkin H.B."/>
            <person name="Matheny P.B."/>
            <person name="Slot J.C."/>
        </authorList>
    </citation>
    <scope>NUCLEOTIDE SEQUENCE [LARGE SCALE GENOMIC DNA]</scope>
    <source>
        <strain evidence="2 3">2629</strain>
    </source>
</reference>